<keyword evidence="3" id="KW-0862">Zinc</keyword>
<evidence type="ECO:0000313" key="9">
    <source>
        <dbReference type="EMBL" id="KAA1087065.1"/>
    </source>
</evidence>
<dbReference type="InterPro" id="IPR013083">
    <property type="entry name" value="Znf_RING/FYVE/PHD"/>
</dbReference>
<dbReference type="AlphaFoldDB" id="A0A5B0NCM0"/>
<evidence type="ECO:0000256" key="7">
    <source>
        <dbReference type="SAM" id="SignalP"/>
    </source>
</evidence>
<protein>
    <recommendedName>
        <fullName evidence="8">RING-type domain-containing protein</fullName>
    </recommendedName>
</protein>
<keyword evidence="7" id="KW-0732">Signal</keyword>
<keyword evidence="6" id="KW-1133">Transmembrane helix</keyword>
<evidence type="ECO:0000256" key="6">
    <source>
        <dbReference type="SAM" id="Phobius"/>
    </source>
</evidence>
<organism evidence="9 10">
    <name type="scientific">Puccinia graminis f. sp. tritici</name>
    <dbReference type="NCBI Taxonomy" id="56615"/>
    <lineage>
        <taxon>Eukaryota</taxon>
        <taxon>Fungi</taxon>
        <taxon>Dikarya</taxon>
        <taxon>Basidiomycota</taxon>
        <taxon>Pucciniomycotina</taxon>
        <taxon>Pucciniomycetes</taxon>
        <taxon>Pucciniales</taxon>
        <taxon>Pucciniaceae</taxon>
        <taxon>Puccinia</taxon>
    </lineage>
</organism>
<keyword evidence="6" id="KW-0812">Transmembrane</keyword>
<evidence type="ECO:0000256" key="1">
    <source>
        <dbReference type="ARBA" id="ARBA00022723"/>
    </source>
</evidence>
<dbReference type="InterPro" id="IPR001841">
    <property type="entry name" value="Znf_RING"/>
</dbReference>
<feature type="compositionally biased region" description="Polar residues" evidence="5">
    <location>
        <begin position="39"/>
        <end position="64"/>
    </location>
</feature>
<dbReference type="OrthoDB" id="8062037at2759"/>
<dbReference type="GO" id="GO:0016567">
    <property type="term" value="P:protein ubiquitination"/>
    <property type="evidence" value="ECO:0007669"/>
    <property type="project" value="InterPro"/>
</dbReference>
<evidence type="ECO:0000313" key="10">
    <source>
        <dbReference type="Proteomes" id="UP000324748"/>
    </source>
</evidence>
<evidence type="ECO:0000259" key="8">
    <source>
        <dbReference type="PROSITE" id="PS50089"/>
    </source>
</evidence>
<comment type="caution">
    <text evidence="9">The sequence shown here is derived from an EMBL/GenBank/DDBJ whole genome shotgun (WGS) entry which is preliminary data.</text>
</comment>
<keyword evidence="6" id="KW-0472">Membrane</keyword>
<feature type="chain" id="PRO_5023101328" description="RING-type domain-containing protein" evidence="7">
    <location>
        <begin position="17"/>
        <end position="224"/>
    </location>
</feature>
<dbReference type="SMART" id="SM00184">
    <property type="entry name" value="RING"/>
    <property type="match status" value="1"/>
</dbReference>
<keyword evidence="1" id="KW-0479">Metal-binding</keyword>
<keyword evidence="2 4" id="KW-0863">Zinc-finger</keyword>
<evidence type="ECO:0000256" key="5">
    <source>
        <dbReference type="SAM" id="MobiDB-lite"/>
    </source>
</evidence>
<feature type="domain" description="RING-type" evidence="8">
    <location>
        <begin position="120"/>
        <end position="160"/>
    </location>
</feature>
<feature type="signal peptide" evidence="7">
    <location>
        <begin position="1"/>
        <end position="16"/>
    </location>
</feature>
<dbReference type="Proteomes" id="UP000324748">
    <property type="component" value="Unassembled WGS sequence"/>
</dbReference>
<gene>
    <name evidence="9" type="ORF">PGT21_021025</name>
</gene>
<dbReference type="PANTHER" id="PTHR12622">
    <property type="entry name" value="DELTEX-RELATED"/>
    <property type="match status" value="1"/>
</dbReference>
<evidence type="ECO:0000256" key="2">
    <source>
        <dbReference type="ARBA" id="ARBA00022771"/>
    </source>
</evidence>
<name>A0A5B0NCM0_PUCGR</name>
<dbReference type="Gene3D" id="3.30.40.10">
    <property type="entry name" value="Zinc/RING finger domain, C3HC4 (zinc finger)"/>
    <property type="match status" value="1"/>
</dbReference>
<accession>A0A5B0NCM0</accession>
<dbReference type="EMBL" id="VSWC01000105">
    <property type="protein sequence ID" value="KAA1087065.1"/>
    <property type="molecule type" value="Genomic_DNA"/>
</dbReference>
<dbReference type="InterPro" id="IPR039398">
    <property type="entry name" value="Deltex_fam"/>
</dbReference>
<dbReference type="GO" id="GO:0008270">
    <property type="term" value="F:zinc ion binding"/>
    <property type="evidence" value="ECO:0007669"/>
    <property type="project" value="UniProtKB-KW"/>
</dbReference>
<dbReference type="SUPFAM" id="SSF57850">
    <property type="entry name" value="RING/U-box"/>
    <property type="match status" value="1"/>
</dbReference>
<proteinExistence type="predicted"/>
<dbReference type="PROSITE" id="PS00518">
    <property type="entry name" value="ZF_RING_1"/>
    <property type="match status" value="1"/>
</dbReference>
<sequence length="224" mass="24752">MIAWALILILAGNILGGESSIELSQIRDITHAPEAVDQPSISQHHSNQVGSTSLPDLTPSNHEVSITIDDGEGSRAATETASHPPTDLARTRDPQYIIIPVGLKKEDGSLEGSSQERPDCPICWDPCSEPYCQLVKCKHYFCTSCIDQWLEINPHCPVCRAGPEELPRSNEATLTQSVTVQAIIQHMRLHPRLYKLLLGVCLLYLVVLMVLTMMQDLTNVNLHI</sequence>
<dbReference type="Pfam" id="PF13639">
    <property type="entry name" value="zf-RING_2"/>
    <property type="match status" value="1"/>
</dbReference>
<feature type="region of interest" description="Disordered" evidence="5">
    <location>
        <begin position="36"/>
        <end position="89"/>
    </location>
</feature>
<feature type="transmembrane region" description="Helical" evidence="6">
    <location>
        <begin position="193"/>
        <end position="214"/>
    </location>
</feature>
<reference evidence="9 10" key="1">
    <citation type="submission" date="2019-05" db="EMBL/GenBank/DDBJ databases">
        <title>Emergence of the Ug99 lineage of the wheat stem rust pathogen through somatic hybridization.</title>
        <authorList>
            <person name="Li F."/>
            <person name="Upadhyaya N.M."/>
            <person name="Sperschneider J."/>
            <person name="Matny O."/>
            <person name="Nguyen-Phuc H."/>
            <person name="Mago R."/>
            <person name="Raley C."/>
            <person name="Miller M.E."/>
            <person name="Silverstein K.A.T."/>
            <person name="Henningsen E."/>
            <person name="Hirsch C.D."/>
            <person name="Visser B."/>
            <person name="Pretorius Z.A."/>
            <person name="Steffenson B.J."/>
            <person name="Schwessinger B."/>
            <person name="Dodds P.N."/>
            <person name="Figueroa M."/>
        </authorList>
    </citation>
    <scope>NUCLEOTIDE SEQUENCE [LARGE SCALE GENOMIC DNA]</scope>
    <source>
        <strain evidence="9">21-0</strain>
    </source>
</reference>
<keyword evidence="10" id="KW-1185">Reference proteome</keyword>
<dbReference type="InterPro" id="IPR017907">
    <property type="entry name" value="Znf_RING_CS"/>
</dbReference>
<evidence type="ECO:0000256" key="4">
    <source>
        <dbReference type="PROSITE-ProRule" id="PRU00175"/>
    </source>
</evidence>
<evidence type="ECO:0000256" key="3">
    <source>
        <dbReference type="ARBA" id="ARBA00022833"/>
    </source>
</evidence>
<dbReference type="PROSITE" id="PS50089">
    <property type="entry name" value="ZF_RING_2"/>
    <property type="match status" value="1"/>
</dbReference>